<dbReference type="Proteomes" id="UP001631969">
    <property type="component" value="Unassembled WGS sequence"/>
</dbReference>
<sequence length="62" mass="6606">MPRNEEEVLENLKVEFESANAATSASVGLTAMTSVADEARRKELAGNSDPDNGESGMLHSLQ</sequence>
<evidence type="ECO:0000313" key="2">
    <source>
        <dbReference type="Proteomes" id="UP001631969"/>
    </source>
</evidence>
<reference evidence="1" key="1">
    <citation type="submission" date="2024-12" db="EMBL/GenBank/DDBJ databases">
        <authorList>
            <person name="Wu N."/>
        </authorList>
    </citation>
    <scope>NUCLEOTIDE SEQUENCE</scope>
    <source>
        <strain evidence="1">P15</strain>
    </source>
</reference>
<keyword evidence="2" id="KW-1185">Reference proteome</keyword>
<gene>
    <name evidence="1" type="ORF">ACI1P1_28795</name>
</gene>
<comment type="caution">
    <text evidence="1">The sequence shown here is derived from an EMBL/GenBank/DDBJ whole genome shotgun (WGS) entry which is preliminary data.</text>
</comment>
<dbReference type="EMBL" id="JBJURJ010000028">
    <property type="protein sequence ID" value="MFM9332300.1"/>
    <property type="molecule type" value="Genomic_DNA"/>
</dbReference>
<protein>
    <submittedName>
        <fullName evidence="1">Uncharacterized protein</fullName>
    </submittedName>
</protein>
<proteinExistence type="predicted"/>
<accession>A0ACC7P7B7</accession>
<organism evidence="1 2">
    <name type="scientific">Paenibacillus mesotrionivorans</name>
    <dbReference type="NCBI Taxonomy" id="3160968"/>
    <lineage>
        <taxon>Bacteria</taxon>
        <taxon>Bacillati</taxon>
        <taxon>Bacillota</taxon>
        <taxon>Bacilli</taxon>
        <taxon>Bacillales</taxon>
        <taxon>Paenibacillaceae</taxon>
        <taxon>Paenibacillus</taxon>
    </lineage>
</organism>
<name>A0ACC7P7B7_9BACL</name>
<evidence type="ECO:0000313" key="1">
    <source>
        <dbReference type="EMBL" id="MFM9332300.1"/>
    </source>
</evidence>